<dbReference type="InterPro" id="IPR033913">
    <property type="entry name" value="MTH1175_dom"/>
</dbReference>
<proteinExistence type="predicted"/>
<organism evidence="2 3">
    <name type="scientific">Anaerotalea alkaliphila</name>
    <dbReference type="NCBI Taxonomy" id="2662126"/>
    <lineage>
        <taxon>Bacteria</taxon>
        <taxon>Bacillati</taxon>
        <taxon>Bacillota</taxon>
        <taxon>Clostridia</taxon>
        <taxon>Eubacteriales</taxon>
        <taxon>Anaerotalea</taxon>
    </lineage>
</organism>
<dbReference type="InterPro" id="IPR036105">
    <property type="entry name" value="DiNase_FeMo-co_biosyn_sf"/>
</dbReference>
<keyword evidence="3" id="KW-1185">Reference proteome</keyword>
<dbReference type="AlphaFoldDB" id="A0A7X5KPR3"/>
<dbReference type="InterPro" id="IPR003731">
    <property type="entry name" value="Di-Nase_FeMo-co_biosynth"/>
</dbReference>
<sequence length="122" mass="12917">MRIAVPVNEKNMETTVCPSFGRTPFFLVYDTQTQEASYEDNSAASSQGGAGIKAAQALADSKVEAVLAPRMGENASDVLVAAGIAVYKTQGDNLQENLKAFEEGQLKALEETHSGFHGHGGQ</sequence>
<dbReference type="Pfam" id="PF02579">
    <property type="entry name" value="Nitro_FeMo-Co"/>
    <property type="match status" value="1"/>
</dbReference>
<dbReference type="Gene3D" id="3.30.420.130">
    <property type="entry name" value="Dinitrogenase iron-molybdenum cofactor biosynthesis domain"/>
    <property type="match status" value="1"/>
</dbReference>
<gene>
    <name evidence="2" type="ORF">GXN74_13780</name>
</gene>
<dbReference type="PANTHER" id="PTHR42983">
    <property type="entry name" value="DINITROGENASE IRON-MOLYBDENUM COFACTOR PROTEIN-RELATED"/>
    <property type="match status" value="1"/>
</dbReference>
<dbReference type="SUPFAM" id="SSF53146">
    <property type="entry name" value="Nitrogenase accessory factor-like"/>
    <property type="match status" value="1"/>
</dbReference>
<dbReference type="EMBL" id="JAAEEH010000064">
    <property type="protein sequence ID" value="NDL68807.1"/>
    <property type="molecule type" value="Genomic_DNA"/>
</dbReference>
<dbReference type="PANTHER" id="PTHR42983:SF1">
    <property type="entry name" value="IRON-MOLYBDENUM PROTEIN"/>
    <property type="match status" value="1"/>
</dbReference>
<evidence type="ECO:0000313" key="2">
    <source>
        <dbReference type="EMBL" id="NDL68807.1"/>
    </source>
</evidence>
<dbReference type="RefSeq" id="WP_162371524.1">
    <property type="nucleotide sequence ID" value="NZ_JAAEEH010000064.1"/>
</dbReference>
<reference evidence="2 3" key="1">
    <citation type="submission" date="2020-01" db="EMBL/GenBank/DDBJ databases">
        <title>Anaeroalcalibacter tamaniensis gen. nov., sp. nov., moderately halophilic strictly anaerobic fermenter bacterium from mud volcano of Taman peninsula.</title>
        <authorList>
            <person name="Frolova A."/>
            <person name="Merkel A.Y."/>
            <person name="Slobodkin A.I."/>
        </authorList>
    </citation>
    <scope>NUCLEOTIDE SEQUENCE [LARGE SCALE GENOMIC DNA]</scope>
    <source>
        <strain evidence="2 3">F-3ap</strain>
    </source>
</reference>
<evidence type="ECO:0000313" key="3">
    <source>
        <dbReference type="Proteomes" id="UP000461585"/>
    </source>
</evidence>
<dbReference type="Proteomes" id="UP000461585">
    <property type="component" value="Unassembled WGS sequence"/>
</dbReference>
<feature type="domain" description="Dinitrogenase iron-molybdenum cofactor biosynthesis" evidence="1">
    <location>
        <begin position="13"/>
        <end position="102"/>
    </location>
</feature>
<comment type="caution">
    <text evidence="2">The sequence shown here is derived from an EMBL/GenBank/DDBJ whole genome shotgun (WGS) entry which is preliminary data.</text>
</comment>
<dbReference type="CDD" id="cd00851">
    <property type="entry name" value="MTH1175"/>
    <property type="match status" value="1"/>
</dbReference>
<evidence type="ECO:0000259" key="1">
    <source>
        <dbReference type="Pfam" id="PF02579"/>
    </source>
</evidence>
<name>A0A7X5KPR3_9FIRM</name>
<protein>
    <submittedName>
        <fullName evidence="2">Dinitrogenase iron-molybdenum cofactor biosynthesis protein</fullName>
    </submittedName>
</protein>
<accession>A0A7X5KPR3</accession>